<dbReference type="PANTHER" id="PTHR30591:SF1">
    <property type="entry name" value="RECBCD ENZYME SUBUNIT RECC"/>
    <property type="match status" value="1"/>
</dbReference>
<evidence type="ECO:0000256" key="5">
    <source>
        <dbReference type="ARBA" id="ARBA00022806"/>
    </source>
</evidence>
<dbReference type="OrthoDB" id="9762834at2"/>
<dbReference type="PANTHER" id="PTHR30591">
    <property type="entry name" value="RECBCD ENZYME SUBUNIT RECC"/>
    <property type="match status" value="1"/>
</dbReference>
<dbReference type="RefSeq" id="WP_097077409.1">
    <property type="nucleotide sequence ID" value="NZ_BAABHT010000020.1"/>
</dbReference>
<dbReference type="AlphaFoldDB" id="A0A240E4D9"/>
<proteinExistence type="inferred from homology"/>
<dbReference type="Gene3D" id="3.40.50.300">
    <property type="entry name" value="P-loop containing nucleotide triphosphate hydrolases"/>
    <property type="match status" value="2"/>
</dbReference>
<dbReference type="GO" id="GO:0000724">
    <property type="term" value="P:double-strand break repair via homologous recombination"/>
    <property type="evidence" value="ECO:0007669"/>
    <property type="project" value="UniProtKB-UniRule"/>
</dbReference>
<dbReference type="GO" id="GO:0009338">
    <property type="term" value="C:exodeoxyribonuclease V complex"/>
    <property type="evidence" value="ECO:0007669"/>
    <property type="project" value="InterPro"/>
</dbReference>
<dbReference type="SUPFAM" id="SSF52980">
    <property type="entry name" value="Restriction endonuclease-like"/>
    <property type="match status" value="1"/>
</dbReference>
<keyword evidence="5 10" id="KW-0347">Helicase</keyword>
<dbReference type="Proteomes" id="UP000219042">
    <property type="component" value="Unassembled WGS sequence"/>
</dbReference>
<evidence type="ECO:0000256" key="4">
    <source>
        <dbReference type="ARBA" id="ARBA00022801"/>
    </source>
</evidence>
<keyword evidence="6 10" id="KW-0269">Exonuclease</keyword>
<dbReference type="InterPro" id="IPR041500">
    <property type="entry name" value="RecC_C"/>
</dbReference>
<evidence type="ECO:0000313" key="13">
    <source>
        <dbReference type="Proteomes" id="UP000219042"/>
    </source>
</evidence>
<keyword evidence="7 10" id="KW-0067">ATP-binding</keyword>
<protein>
    <recommendedName>
        <fullName evidence="10">RecBCD enzyme subunit RecC</fullName>
    </recommendedName>
    <alternativeName>
        <fullName evidence="10">Exonuclease V subunit RecC</fullName>
        <shortName evidence="10">ExoV subunit RecC</shortName>
    </alternativeName>
    <alternativeName>
        <fullName evidence="10">Helicase/nuclease RecBCD subunit RecC</fullName>
    </alternativeName>
</protein>
<keyword evidence="3 10" id="KW-0227">DNA damage</keyword>
<evidence type="ECO:0000256" key="8">
    <source>
        <dbReference type="ARBA" id="ARBA00023125"/>
    </source>
</evidence>
<evidence type="ECO:0000256" key="10">
    <source>
        <dbReference type="HAMAP-Rule" id="MF_01486"/>
    </source>
</evidence>
<evidence type="ECO:0000259" key="11">
    <source>
        <dbReference type="Pfam" id="PF17946"/>
    </source>
</evidence>
<keyword evidence="13" id="KW-1185">Reference proteome</keyword>
<dbReference type="InterPro" id="IPR006697">
    <property type="entry name" value="RecC"/>
</dbReference>
<evidence type="ECO:0000256" key="7">
    <source>
        <dbReference type="ARBA" id="ARBA00022840"/>
    </source>
</evidence>
<evidence type="ECO:0000256" key="9">
    <source>
        <dbReference type="ARBA" id="ARBA00023204"/>
    </source>
</evidence>
<keyword evidence="2 10" id="KW-0547">Nucleotide-binding</keyword>
<evidence type="ECO:0000256" key="6">
    <source>
        <dbReference type="ARBA" id="ARBA00022839"/>
    </source>
</evidence>
<reference evidence="13" key="1">
    <citation type="submission" date="2016-09" db="EMBL/GenBank/DDBJ databases">
        <authorList>
            <person name="Varghese N."/>
            <person name="Submissions S."/>
        </authorList>
    </citation>
    <scope>NUCLEOTIDE SEQUENCE [LARGE SCALE GENOMIC DNA]</scope>
    <source>
        <strain evidence="13">ANC 4466</strain>
    </source>
</reference>
<comment type="similarity">
    <text evidence="10">Belongs to the RecC family.</text>
</comment>
<dbReference type="Pfam" id="PF04257">
    <property type="entry name" value="Exonuc_V_gamma"/>
    <property type="match status" value="2"/>
</dbReference>
<dbReference type="GO" id="GO:0003677">
    <property type="term" value="F:DNA binding"/>
    <property type="evidence" value="ECO:0007669"/>
    <property type="project" value="UniProtKB-UniRule"/>
</dbReference>
<organism evidence="12 13">
    <name type="scientific">Acinetobacter puyangensis</name>
    <dbReference type="NCBI Taxonomy" id="1096779"/>
    <lineage>
        <taxon>Bacteria</taxon>
        <taxon>Pseudomonadati</taxon>
        <taxon>Pseudomonadota</taxon>
        <taxon>Gammaproteobacteria</taxon>
        <taxon>Moraxellales</taxon>
        <taxon>Moraxellaceae</taxon>
        <taxon>Acinetobacter</taxon>
    </lineage>
</organism>
<feature type="domain" description="RecC C-terminal" evidence="11">
    <location>
        <begin position="887"/>
        <end position="1109"/>
    </location>
</feature>
<evidence type="ECO:0000256" key="1">
    <source>
        <dbReference type="ARBA" id="ARBA00022722"/>
    </source>
</evidence>
<dbReference type="GO" id="GO:0003678">
    <property type="term" value="F:DNA helicase activity"/>
    <property type="evidence" value="ECO:0007669"/>
    <property type="project" value="UniProtKB-UniRule"/>
</dbReference>
<dbReference type="GO" id="GO:0008854">
    <property type="term" value="F:exodeoxyribonuclease V activity"/>
    <property type="evidence" value="ECO:0007669"/>
    <property type="project" value="InterPro"/>
</dbReference>
<sequence>MSIDVIQSQNLEILLEAVLHVSSPKQKSAAELFKAKYFIVPEHGTGQWLQQKIAERNSISANIHFMGLRTFQWEMYQQVLGGDAIAKAPQMLNMKWRIFLFLAKYLSQPLTAQHALLPIFQRIAQHSDFIADPVQRGIKQQQMLYWISDQTSRLFANYIIYRGQCLNGCKPPCHCRQNWLSFWGNDEALNVEKWIRQPEKEVQQSQPHVVEHAIAQAQSLEAWQRFIWKNEFAEDFAAMQQIDTDFWTALSGDDAALYINRLPKQIYLFTLLELPPSQLFFLRQLAQYISVQIFHYTPSQEYWADSVDPKWKAKYALKYPEAAVYYESRHPLLTRLGKQARDISALLSQLAGGEEGQWQDFFPDFAAQNILEKIQSDILHLREPTPASYALSEQDQSLQLHVCHSTLRQLEVLKDQLICWLNDESEGKRQAADILVLVPNLQDVEPLIRTVFAQNYLLQNHLLPSHALQGHATGHVNLPIKIAGVPLLDAVQLWQALTLRIKLLQQRFSLDQLMDWLSLLPIQVMYQLNFEYIQRISELLTLAGFKRGFDAKHLQQSLSPEDQDYRFSFRYALDRLTLAIAMPEHAIFADVLSLTEVRPSDFELISTLMKIYQDLDQRRDWLLPQALAEQQTLMQGLAILEQEIQQFSQVTGIEQVQQAIQKLKRIIEVTHAENVQLPLQYLLDEIDNSIAHQVAQTEPTGQITFAQMGQLRPLPYRLIVCLNLDTGTFPNRDNHIPFDLMELLRAELGDRSRLEDDQGAFLDALLQAKESFWMFYNGFDVNDHEVRDPSSIVQELIAHLAMIVAPVAQQPEKLVIDGIEIASQLKPLFHIHPLQPFDPKGFASEQYQRYQNQWFYVAQQITQPQQDVFNWLNQPYPQQSEDLLIINAQQWIADLSFPAKHFLNHVGIQNIAGLSALDNVEPLQLNGLQKYQVRDYLQQSCNQLSGTISADDPVVSDDIAQFDIALLQDQLPIGKMQHATWQMAVGEYQLVAERLAYYGGQITTLTQRQWHFNAQIQFRLYLPEDDQSIRWVSLSASKCRDERPLKIWLEYLLWRASSDASENLQRIALYQNVSLIIQGLTQMDAQHYLNDWLEVWTLAQQKPFILPPVLFANLFIDRPKWAFDDQDRSYIENYKKLEQRWLGQKFYQSGGFDQYQDKGCCWQADWALLLIDQDARALLNQFTEQYAARLYRPLSEFIEVVEA</sequence>
<dbReference type="EMBL" id="OANT01000001">
    <property type="protein sequence ID" value="SNX43069.1"/>
    <property type="molecule type" value="Genomic_DNA"/>
</dbReference>
<dbReference type="SUPFAM" id="SSF52540">
    <property type="entry name" value="P-loop containing nucleoside triphosphate hydrolases"/>
    <property type="match status" value="2"/>
</dbReference>
<dbReference type="GO" id="GO:0005524">
    <property type="term" value="F:ATP binding"/>
    <property type="evidence" value="ECO:0007669"/>
    <property type="project" value="UniProtKB-UniRule"/>
</dbReference>
<dbReference type="Pfam" id="PF17946">
    <property type="entry name" value="RecC_C"/>
    <property type="match status" value="1"/>
</dbReference>
<comment type="miscellaneous">
    <text evidence="10">In the RecBCD complex, RecB has a slow 3'-5' helicase, an exonuclease activity and loads RecA onto ssDNA, RecD has a fast 5'-3' helicase activity, while RecC stimulates the ATPase and processivity of the RecB helicase and contributes to recognition of the Chi site.</text>
</comment>
<evidence type="ECO:0000256" key="2">
    <source>
        <dbReference type="ARBA" id="ARBA00022741"/>
    </source>
</evidence>
<evidence type="ECO:0000256" key="3">
    <source>
        <dbReference type="ARBA" id="ARBA00022763"/>
    </source>
</evidence>
<comment type="function">
    <text evidence="10">A helicase/nuclease that prepares dsDNA breaks (DSB) for recombinational DNA repair. Binds to DSBs and unwinds DNA via a highly rapid and processive ATP-dependent bidirectional helicase activity. Unwinds dsDNA until it encounters a Chi (crossover hotspot instigator) sequence from the 3' direction. Cuts ssDNA a few nucleotides 3' to the Chi site. The properties and activities of the enzyme are changed at Chi. The Chi-altered holoenzyme produces a long 3'-ssDNA overhang and facilitates RecA-binding to the ssDNA for homologous DNA recombination and repair. Holoenzyme degrades any linearized DNA that is unable to undergo homologous recombination. In the holoenzyme this subunit recognizes the wild-type Chi sequence, and when added to isolated RecB increases its ATP-dependent helicase processivity.</text>
</comment>
<gene>
    <name evidence="10" type="primary">recC</name>
    <name evidence="12" type="ORF">SAMN05421731_101103</name>
</gene>
<keyword evidence="9 10" id="KW-0234">DNA repair</keyword>
<dbReference type="InterPro" id="IPR011335">
    <property type="entry name" value="Restrct_endonuc-II-like"/>
</dbReference>
<keyword evidence="8 10" id="KW-0238">DNA-binding</keyword>
<name>A0A240E4D9_9GAMM</name>
<comment type="subunit">
    <text evidence="10">Heterotrimer of RecB, RecC and RecD. All subunits contribute to DNA-binding.</text>
</comment>
<keyword evidence="4 10" id="KW-0378">Hydrolase</keyword>
<keyword evidence="1 10" id="KW-0540">Nuclease</keyword>
<dbReference type="PIRSF" id="PIRSF000980">
    <property type="entry name" value="RecC"/>
    <property type="match status" value="1"/>
</dbReference>
<accession>A0A240E4D9</accession>
<dbReference type="InterPro" id="IPR027417">
    <property type="entry name" value="P-loop_NTPase"/>
</dbReference>
<dbReference type="Gene3D" id="3.40.50.10930">
    <property type="match status" value="2"/>
</dbReference>
<evidence type="ECO:0000313" key="12">
    <source>
        <dbReference type="EMBL" id="SNX43069.1"/>
    </source>
</evidence>
<dbReference type="HAMAP" id="MF_01486">
    <property type="entry name" value="RecC"/>
    <property type="match status" value="1"/>
</dbReference>